<dbReference type="EMBL" id="MU157854">
    <property type="protein sequence ID" value="KAF9528254.1"/>
    <property type="molecule type" value="Genomic_DNA"/>
</dbReference>
<reference evidence="1" key="1">
    <citation type="submission" date="2020-11" db="EMBL/GenBank/DDBJ databases">
        <authorList>
            <consortium name="DOE Joint Genome Institute"/>
            <person name="Ahrendt S."/>
            <person name="Riley R."/>
            <person name="Andreopoulos W."/>
            <person name="Labutti K."/>
            <person name="Pangilinan J."/>
            <person name="Ruiz-Duenas F.J."/>
            <person name="Barrasa J.M."/>
            <person name="Sanchez-Garcia M."/>
            <person name="Camarero S."/>
            <person name="Miyauchi S."/>
            <person name="Serrano A."/>
            <person name="Linde D."/>
            <person name="Babiker R."/>
            <person name="Drula E."/>
            <person name="Ayuso-Fernandez I."/>
            <person name="Pacheco R."/>
            <person name="Padilla G."/>
            <person name="Ferreira P."/>
            <person name="Barriuso J."/>
            <person name="Kellner H."/>
            <person name="Castanera R."/>
            <person name="Alfaro M."/>
            <person name="Ramirez L."/>
            <person name="Pisabarro A.G."/>
            <person name="Kuo A."/>
            <person name="Tritt A."/>
            <person name="Lipzen A."/>
            <person name="He G."/>
            <person name="Yan M."/>
            <person name="Ng V."/>
            <person name="Cullen D."/>
            <person name="Martin F."/>
            <person name="Rosso M.-N."/>
            <person name="Henrissat B."/>
            <person name="Hibbett D."/>
            <person name="Martinez A.T."/>
            <person name="Grigoriev I.V."/>
        </authorList>
    </citation>
    <scope>NUCLEOTIDE SEQUENCE</scope>
    <source>
        <strain evidence="1">CBS 506.95</strain>
    </source>
</reference>
<dbReference type="AlphaFoldDB" id="A0A9P6EFW2"/>
<evidence type="ECO:0000313" key="2">
    <source>
        <dbReference type="Proteomes" id="UP000807306"/>
    </source>
</evidence>
<sequence length="98" mass="10669">MVGIGGVSERFLVCFLGLVFGDSRVVVRVRLVFECLLECLVLGDLRKGFRVIGVRRVSGCSLQSLALSGLLCRDVLMLLGGSISLRSSLDGRLGRRDR</sequence>
<dbReference type="Proteomes" id="UP000807306">
    <property type="component" value="Unassembled WGS sequence"/>
</dbReference>
<gene>
    <name evidence="1" type="ORF">CPB83DRAFT_854712</name>
</gene>
<proteinExistence type="predicted"/>
<keyword evidence="2" id="KW-1185">Reference proteome</keyword>
<comment type="caution">
    <text evidence="1">The sequence shown here is derived from an EMBL/GenBank/DDBJ whole genome shotgun (WGS) entry which is preliminary data.</text>
</comment>
<evidence type="ECO:0000313" key="1">
    <source>
        <dbReference type="EMBL" id="KAF9528254.1"/>
    </source>
</evidence>
<protein>
    <submittedName>
        <fullName evidence="1">Uncharacterized protein</fullName>
    </submittedName>
</protein>
<organism evidence="1 2">
    <name type="scientific">Crepidotus variabilis</name>
    <dbReference type="NCBI Taxonomy" id="179855"/>
    <lineage>
        <taxon>Eukaryota</taxon>
        <taxon>Fungi</taxon>
        <taxon>Dikarya</taxon>
        <taxon>Basidiomycota</taxon>
        <taxon>Agaricomycotina</taxon>
        <taxon>Agaricomycetes</taxon>
        <taxon>Agaricomycetidae</taxon>
        <taxon>Agaricales</taxon>
        <taxon>Agaricineae</taxon>
        <taxon>Crepidotaceae</taxon>
        <taxon>Crepidotus</taxon>
    </lineage>
</organism>
<accession>A0A9P6EFW2</accession>
<name>A0A9P6EFW2_9AGAR</name>